<protein>
    <submittedName>
        <fullName evidence="1">Uncharacterized protein</fullName>
    </submittedName>
</protein>
<evidence type="ECO:0000313" key="1">
    <source>
        <dbReference type="EMBL" id="KMO33888.1"/>
    </source>
</evidence>
<keyword evidence="2" id="KW-1185">Reference proteome</keyword>
<gene>
    <name evidence="1" type="ORF">VQ02_19765</name>
</gene>
<dbReference type="AlphaFoldDB" id="A0A0J6SKI3"/>
<organism evidence="1 2">
    <name type="scientific">Methylobacterium variabile</name>
    <dbReference type="NCBI Taxonomy" id="298794"/>
    <lineage>
        <taxon>Bacteria</taxon>
        <taxon>Pseudomonadati</taxon>
        <taxon>Pseudomonadota</taxon>
        <taxon>Alphaproteobacteria</taxon>
        <taxon>Hyphomicrobiales</taxon>
        <taxon>Methylobacteriaceae</taxon>
        <taxon>Methylobacterium</taxon>
    </lineage>
</organism>
<dbReference type="Proteomes" id="UP000035955">
    <property type="component" value="Unassembled WGS sequence"/>
</dbReference>
<proteinExistence type="predicted"/>
<evidence type="ECO:0000313" key="2">
    <source>
        <dbReference type="Proteomes" id="UP000035955"/>
    </source>
</evidence>
<accession>A0A0J6SKI3</accession>
<sequence>MENVIRLKSMGPRANVQPSYPGREVEFEIDTGQGIIIAKLKIENAISDVDAVRAARHMLHVIASEIGQETAGWKLSNDQYEALDRT</sequence>
<reference evidence="1 2" key="1">
    <citation type="submission" date="2015-03" db="EMBL/GenBank/DDBJ databases">
        <title>Genome sequencing of Methylobacterium variabile DSM 16961.</title>
        <authorList>
            <person name="Chaudhry V."/>
            <person name="Patil P.B."/>
        </authorList>
    </citation>
    <scope>NUCLEOTIDE SEQUENCE [LARGE SCALE GENOMIC DNA]</scope>
    <source>
        <strain evidence="1 2">DSM 16961</strain>
    </source>
</reference>
<dbReference type="RefSeq" id="WP_048445923.1">
    <property type="nucleotide sequence ID" value="NZ_LABY01000143.1"/>
</dbReference>
<comment type="caution">
    <text evidence="1">The sequence shown here is derived from an EMBL/GenBank/DDBJ whole genome shotgun (WGS) entry which is preliminary data.</text>
</comment>
<dbReference type="EMBL" id="LABY01000143">
    <property type="protein sequence ID" value="KMO33888.1"/>
    <property type="molecule type" value="Genomic_DNA"/>
</dbReference>
<name>A0A0J6SKI3_9HYPH</name>